<keyword evidence="15" id="KW-1185">Reference proteome</keyword>
<comment type="similarity">
    <text evidence="12">Belongs to the helicase family. PriA subfamily.</text>
</comment>
<dbReference type="SUPFAM" id="SSF52540">
    <property type="entry name" value="P-loop containing nucleoside triphosphate hydrolases"/>
    <property type="match status" value="2"/>
</dbReference>
<dbReference type="HAMAP" id="MF_00983">
    <property type="entry name" value="PriA"/>
    <property type="match status" value="1"/>
</dbReference>
<dbReference type="InterPro" id="IPR040498">
    <property type="entry name" value="PriA_CRR"/>
</dbReference>
<dbReference type="EMBL" id="WIXK01000005">
    <property type="protein sequence ID" value="MQY43063.1"/>
    <property type="molecule type" value="Genomic_DNA"/>
</dbReference>
<dbReference type="NCBIfam" id="TIGR00595">
    <property type="entry name" value="priA"/>
    <property type="match status" value="1"/>
</dbReference>
<dbReference type="NCBIfam" id="NF004070">
    <property type="entry name" value="PRK05580.2-2"/>
    <property type="match status" value="1"/>
</dbReference>
<name>A0A844AQC0_9RHOB</name>
<dbReference type="CDD" id="cd17929">
    <property type="entry name" value="DEXHc_priA"/>
    <property type="match status" value="1"/>
</dbReference>
<dbReference type="SMART" id="SM00490">
    <property type="entry name" value="HELICc"/>
    <property type="match status" value="1"/>
</dbReference>
<dbReference type="Pfam" id="PF00270">
    <property type="entry name" value="DEAD"/>
    <property type="match status" value="1"/>
</dbReference>
<evidence type="ECO:0000313" key="15">
    <source>
        <dbReference type="Proteomes" id="UP000436694"/>
    </source>
</evidence>
<dbReference type="AlphaFoldDB" id="A0A844AQC0"/>
<evidence type="ECO:0000256" key="3">
    <source>
        <dbReference type="ARBA" id="ARBA00022723"/>
    </source>
</evidence>
<evidence type="ECO:0000256" key="8">
    <source>
        <dbReference type="ARBA" id="ARBA00022840"/>
    </source>
</evidence>
<feature type="binding site" evidence="12">
    <location>
        <position position="444"/>
    </location>
    <ligand>
        <name>Zn(2+)</name>
        <dbReference type="ChEBI" id="CHEBI:29105"/>
        <label>1</label>
    </ligand>
</feature>
<evidence type="ECO:0000256" key="1">
    <source>
        <dbReference type="ARBA" id="ARBA00022515"/>
    </source>
</evidence>
<keyword evidence="3 12" id="KW-0479">Metal-binding</keyword>
<dbReference type="PANTHER" id="PTHR30580:SF0">
    <property type="entry name" value="PRIMOSOMAL PROTEIN N"/>
    <property type="match status" value="1"/>
</dbReference>
<comment type="function">
    <text evidence="12">Initiates the restart of stalled replication forks, which reloads the replicative helicase on sites other than the origin of replication. Recognizes and binds to abandoned replication forks and remodels them to uncover a helicase loading site. Promotes assembly of the primosome at these replication forks.</text>
</comment>
<accession>A0A844AQC0</accession>
<dbReference type="InterPro" id="IPR001650">
    <property type="entry name" value="Helicase_C-like"/>
</dbReference>
<organism evidence="14 15">
    <name type="scientific">Tritonibacter aquimaris</name>
    <dbReference type="NCBI Taxonomy" id="2663379"/>
    <lineage>
        <taxon>Bacteria</taxon>
        <taxon>Pseudomonadati</taxon>
        <taxon>Pseudomonadota</taxon>
        <taxon>Alphaproteobacteria</taxon>
        <taxon>Rhodobacterales</taxon>
        <taxon>Paracoccaceae</taxon>
        <taxon>Tritonibacter</taxon>
    </lineage>
</organism>
<protein>
    <recommendedName>
        <fullName evidence="12">Replication restart protein PriA</fullName>
    </recommendedName>
    <alternativeName>
        <fullName evidence="12">ATP-dependent DNA helicase PriA</fullName>
        <ecNumber evidence="12">5.6.2.4</ecNumber>
    </alternativeName>
    <alternativeName>
        <fullName evidence="12">DNA 3'-5' helicase PriA</fullName>
    </alternativeName>
</protein>
<dbReference type="InterPro" id="IPR041236">
    <property type="entry name" value="PriA_C"/>
</dbReference>
<dbReference type="Pfam" id="PF18074">
    <property type="entry name" value="PriA_C"/>
    <property type="match status" value="1"/>
</dbReference>
<feature type="binding site" evidence="12">
    <location>
        <position position="453"/>
    </location>
    <ligand>
        <name>Zn(2+)</name>
        <dbReference type="ChEBI" id="CHEBI:29105"/>
        <label>2</label>
    </ligand>
</feature>
<dbReference type="PROSITE" id="PS51192">
    <property type="entry name" value="HELICASE_ATP_BIND_1"/>
    <property type="match status" value="1"/>
</dbReference>
<dbReference type="Proteomes" id="UP000436694">
    <property type="component" value="Unassembled WGS sequence"/>
</dbReference>
<dbReference type="FunFam" id="3.40.50.300:FF:000489">
    <property type="entry name" value="Primosome assembly protein PriA"/>
    <property type="match status" value="1"/>
</dbReference>
<dbReference type="GO" id="GO:0016787">
    <property type="term" value="F:hydrolase activity"/>
    <property type="evidence" value="ECO:0007669"/>
    <property type="project" value="UniProtKB-KW"/>
</dbReference>
<keyword evidence="10 12" id="KW-0413">Isomerase</keyword>
<dbReference type="GO" id="GO:0008270">
    <property type="term" value="F:zinc ion binding"/>
    <property type="evidence" value="ECO:0007669"/>
    <property type="project" value="UniProtKB-UniRule"/>
</dbReference>
<feature type="binding site" evidence="12">
    <location>
        <position position="484"/>
    </location>
    <ligand>
        <name>Zn(2+)</name>
        <dbReference type="ChEBI" id="CHEBI:29105"/>
        <label>1</label>
    </ligand>
</feature>
<evidence type="ECO:0000256" key="5">
    <source>
        <dbReference type="ARBA" id="ARBA00022801"/>
    </source>
</evidence>
<dbReference type="GO" id="GO:0006310">
    <property type="term" value="P:DNA recombination"/>
    <property type="evidence" value="ECO:0007669"/>
    <property type="project" value="InterPro"/>
</dbReference>
<keyword evidence="9 12" id="KW-0238">DNA-binding</keyword>
<dbReference type="GO" id="GO:0043138">
    <property type="term" value="F:3'-5' DNA helicase activity"/>
    <property type="evidence" value="ECO:0007669"/>
    <property type="project" value="UniProtKB-EC"/>
</dbReference>
<evidence type="ECO:0000256" key="6">
    <source>
        <dbReference type="ARBA" id="ARBA00022806"/>
    </source>
</evidence>
<dbReference type="GO" id="GO:0006269">
    <property type="term" value="P:DNA replication, synthesis of primer"/>
    <property type="evidence" value="ECO:0007669"/>
    <property type="project" value="UniProtKB-KW"/>
</dbReference>
<feature type="binding site" evidence="12">
    <location>
        <position position="447"/>
    </location>
    <ligand>
        <name>Zn(2+)</name>
        <dbReference type="ChEBI" id="CHEBI:29105"/>
        <label>1</label>
    </ligand>
</feature>
<dbReference type="Gene3D" id="3.40.1440.60">
    <property type="entry name" value="PriA, 3(prime) DNA-binding domain"/>
    <property type="match status" value="1"/>
</dbReference>
<dbReference type="InterPro" id="IPR041222">
    <property type="entry name" value="PriA_3primeBD"/>
</dbReference>
<feature type="binding site" evidence="12">
    <location>
        <position position="487"/>
    </location>
    <ligand>
        <name>Zn(2+)</name>
        <dbReference type="ChEBI" id="CHEBI:29105"/>
        <label>1</label>
    </ligand>
</feature>
<dbReference type="EC" id="5.6.2.4" evidence="12"/>
<sequence>MTFQTHSDGPEFFAEGARVGVLTAQPLDHLLDYKAPEGGCFRGAFVEVPLGPRKVLGVVWGPGAGDFDLAKLRRVIRVLDVAPMRDEMRAFLAKSAEYTLTPLPAMLRLATRAPGLSDPPSMRKVLQLGDKAPDRMTDARERVLAVMAEYGGLSFTPKELSDLAGVTGSVVKGLVKQGVLLEVETPRDQPFPHLDPELPGKALTEDQAGAADALGDAVHSGTYGTTLLKGVTGSGKTEVYLEAVAACLRKGRQALVLLPEIALTAEFLKRVQARFGATPAEWHSGVTMTERRRVWRMVGQGAAQLVIGARSALFLPYRDLGLIIVDEEHDTSYKQEEGVLYNARDMAVLRAAMCKAQVVLASATPSLETWANAESGKYKRLDLKSRFGASVLPKMRAIDMRAEELLPATWISPTLKHAMKLRLERGEQSLLFLNRRGFAPVTICRACGAQVSCDICDARMVEHRFMKRLMCHQCGETKPIPTECPSCKVEGKMAPVGPGIERLGEEATALFPDARIAVLSSDLFASARALKTRIEEIAAGEADIILGTQLVAKGHNFPLLTLVGVIDADLGLQGSDLRAGERTFQLMRQVAGRAGRAERPGEALMQSFQPEHPVIRAILSGDEEEFWRAEAEQRRIAGVPPYGRMAGIVLSGTDLAQVFDLGNHLARNNGALMQVGAQLFGPAPAPIARIRGRHRVRLLIKAEKSVALQDAISRWVAPLRLKGDLRLSVDIDPQNFF</sequence>
<feature type="binding site" evidence="12">
    <location>
        <position position="474"/>
    </location>
    <ligand>
        <name>Zn(2+)</name>
        <dbReference type="ChEBI" id="CHEBI:29105"/>
        <label>2</label>
    </ligand>
</feature>
<dbReference type="GO" id="GO:0006270">
    <property type="term" value="P:DNA replication initiation"/>
    <property type="evidence" value="ECO:0007669"/>
    <property type="project" value="TreeGrafter"/>
</dbReference>
<feature type="binding site" evidence="12">
    <location>
        <position position="456"/>
    </location>
    <ligand>
        <name>Zn(2+)</name>
        <dbReference type="ChEBI" id="CHEBI:29105"/>
        <label>2</label>
    </ligand>
</feature>
<keyword evidence="7 12" id="KW-0862">Zinc</keyword>
<comment type="cofactor">
    <cofactor evidence="12">
        <name>Zn(2+)</name>
        <dbReference type="ChEBI" id="CHEBI:29105"/>
    </cofactor>
    <text evidence="12">Binds 2 zinc ions per subunit.</text>
</comment>
<dbReference type="GO" id="GO:0003677">
    <property type="term" value="F:DNA binding"/>
    <property type="evidence" value="ECO:0007669"/>
    <property type="project" value="UniProtKB-UniRule"/>
</dbReference>
<dbReference type="InterPro" id="IPR011545">
    <property type="entry name" value="DEAD/DEAH_box_helicase_dom"/>
</dbReference>
<evidence type="ECO:0000256" key="7">
    <source>
        <dbReference type="ARBA" id="ARBA00022833"/>
    </source>
</evidence>
<evidence type="ECO:0000313" key="14">
    <source>
        <dbReference type="EMBL" id="MQY43063.1"/>
    </source>
</evidence>
<keyword evidence="2 12" id="KW-0235">DNA replication</keyword>
<keyword evidence="6 12" id="KW-0347">Helicase</keyword>
<dbReference type="Pfam" id="PF17764">
    <property type="entry name" value="PriA_3primeBD"/>
    <property type="match status" value="1"/>
</dbReference>
<keyword evidence="4 12" id="KW-0547">Nucleotide-binding</keyword>
<evidence type="ECO:0000256" key="9">
    <source>
        <dbReference type="ARBA" id="ARBA00023125"/>
    </source>
</evidence>
<feature type="domain" description="Helicase ATP-binding" evidence="13">
    <location>
        <begin position="217"/>
        <end position="383"/>
    </location>
</feature>
<evidence type="ECO:0000256" key="11">
    <source>
        <dbReference type="ARBA" id="ARBA00048988"/>
    </source>
</evidence>
<dbReference type="PANTHER" id="PTHR30580">
    <property type="entry name" value="PRIMOSOMAL PROTEIN N"/>
    <property type="match status" value="1"/>
</dbReference>
<dbReference type="RefSeq" id="WP_328593344.1">
    <property type="nucleotide sequence ID" value="NZ_WIXK01000005.1"/>
</dbReference>
<reference evidence="14 15" key="1">
    <citation type="submission" date="2019-10" db="EMBL/GenBank/DDBJ databases">
        <title>Epibacterium sp. nov., isolated from seawater.</title>
        <authorList>
            <person name="Zhang X."/>
            <person name="Li N."/>
        </authorList>
    </citation>
    <scope>NUCLEOTIDE SEQUENCE [LARGE SCALE GENOMIC DNA]</scope>
    <source>
        <strain evidence="14 15">SM1969</strain>
    </source>
</reference>
<comment type="catalytic activity">
    <reaction evidence="11 12">
        <text>ATP + H2O = ADP + phosphate + H(+)</text>
        <dbReference type="Rhea" id="RHEA:13065"/>
        <dbReference type="ChEBI" id="CHEBI:15377"/>
        <dbReference type="ChEBI" id="CHEBI:15378"/>
        <dbReference type="ChEBI" id="CHEBI:30616"/>
        <dbReference type="ChEBI" id="CHEBI:43474"/>
        <dbReference type="ChEBI" id="CHEBI:456216"/>
        <dbReference type="EC" id="5.6.2.4"/>
    </reaction>
</comment>
<dbReference type="Gene3D" id="3.40.50.300">
    <property type="entry name" value="P-loop containing nucleotide triphosphate hydrolases"/>
    <property type="match status" value="2"/>
</dbReference>
<dbReference type="InterPro" id="IPR005259">
    <property type="entry name" value="PriA"/>
</dbReference>
<evidence type="ECO:0000256" key="10">
    <source>
        <dbReference type="ARBA" id="ARBA00023235"/>
    </source>
</evidence>
<keyword evidence="1 12" id="KW-0639">Primosome</keyword>
<dbReference type="GO" id="GO:0005524">
    <property type="term" value="F:ATP binding"/>
    <property type="evidence" value="ECO:0007669"/>
    <property type="project" value="UniProtKB-UniRule"/>
</dbReference>
<evidence type="ECO:0000256" key="2">
    <source>
        <dbReference type="ARBA" id="ARBA00022705"/>
    </source>
</evidence>
<gene>
    <name evidence="12" type="primary">priA</name>
    <name evidence="14" type="ORF">GG681_10465</name>
</gene>
<dbReference type="SMART" id="SM00487">
    <property type="entry name" value="DEXDc"/>
    <property type="match status" value="1"/>
</dbReference>
<evidence type="ECO:0000256" key="4">
    <source>
        <dbReference type="ARBA" id="ARBA00022741"/>
    </source>
</evidence>
<keyword evidence="5 12" id="KW-0378">Hydrolase</keyword>
<dbReference type="Pfam" id="PF18319">
    <property type="entry name" value="Zn_ribbon_PriA"/>
    <property type="match status" value="1"/>
</dbReference>
<keyword evidence="8 12" id="KW-0067">ATP-binding</keyword>
<comment type="caution">
    <text evidence="14">The sequence shown here is derived from an EMBL/GenBank/DDBJ whole genome shotgun (WGS) entry which is preliminary data.</text>
</comment>
<dbReference type="InterPro" id="IPR027417">
    <property type="entry name" value="P-loop_NTPase"/>
</dbReference>
<dbReference type="GO" id="GO:0006302">
    <property type="term" value="P:double-strand break repair"/>
    <property type="evidence" value="ECO:0007669"/>
    <property type="project" value="InterPro"/>
</dbReference>
<dbReference type="InterPro" id="IPR042115">
    <property type="entry name" value="PriA_3primeBD_sf"/>
</dbReference>
<dbReference type="GO" id="GO:1990077">
    <property type="term" value="C:primosome complex"/>
    <property type="evidence" value="ECO:0007669"/>
    <property type="project" value="UniProtKB-UniRule"/>
</dbReference>
<dbReference type="InterPro" id="IPR014001">
    <property type="entry name" value="Helicase_ATP-bd"/>
</dbReference>
<evidence type="ECO:0000256" key="12">
    <source>
        <dbReference type="HAMAP-Rule" id="MF_00983"/>
    </source>
</evidence>
<proteinExistence type="inferred from homology"/>
<feature type="binding site" evidence="12">
    <location>
        <position position="471"/>
    </location>
    <ligand>
        <name>Zn(2+)</name>
        <dbReference type="ChEBI" id="CHEBI:29105"/>
        <label>2</label>
    </ligand>
</feature>
<evidence type="ECO:0000259" key="13">
    <source>
        <dbReference type="PROSITE" id="PS51192"/>
    </source>
</evidence>
<comment type="catalytic activity">
    <reaction evidence="12">
        <text>Couples ATP hydrolysis with the unwinding of duplex DNA by translocating in the 3'-5' direction.</text>
        <dbReference type="EC" id="5.6.2.4"/>
    </reaction>
</comment>
<comment type="subunit">
    <text evidence="12">Component of the replication restart primosome.</text>
</comment>